<evidence type="ECO:0000313" key="2">
    <source>
        <dbReference type="Proteomes" id="UP000009168"/>
    </source>
</evidence>
<dbReference type="AlphaFoldDB" id="Q247Y2"/>
<dbReference type="RefSeq" id="XP_001024408.1">
    <property type="nucleotide sequence ID" value="XM_001024408.1"/>
</dbReference>
<keyword evidence="2" id="KW-1185">Reference proteome</keyword>
<dbReference type="HOGENOM" id="CLU_1010018_0_0_1"/>
<proteinExistence type="predicted"/>
<accession>Q247Y2</accession>
<dbReference type="Proteomes" id="UP000009168">
    <property type="component" value="Unassembled WGS sequence"/>
</dbReference>
<dbReference type="EMBL" id="GG662455">
    <property type="protein sequence ID" value="EAS04163.1"/>
    <property type="molecule type" value="Genomic_DNA"/>
</dbReference>
<evidence type="ECO:0000313" key="1">
    <source>
        <dbReference type="EMBL" id="EAS04163.1"/>
    </source>
</evidence>
<sequence>MEKILDYLKNNRVVQGALVLGGVAASAYLVYQRVNESKQEENVLSLDERINQIIQNAQIQQYMQYQFYDLQTLMDFTDLFTEMAIPEFREMVFKFREERRELMHIDKQKYYKSIVDYNNEMLMIVGKQSQKLLKYEGYNDEYMRVAISIFMREPQYQQKIVYSLAKVKSSVASSDVTLSVEDAQSIIAFFIKYVQSQPEILVHLVKYIVQQNQNTGQVHPALKTALYDQLYLEKGFEEEDYLVVGLTDEFLNDPITQKIQRQYSETLTQFIQYHSE</sequence>
<dbReference type="InParanoid" id="Q247Y2"/>
<reference evidence="2" key="1">
    <citation type="journal article" date="2006" name="PLoS Biol.">
        <title>Macronuclear genome sequence of the ciliate Tetrahymena thermophila, a model eukaryote.</title>
        <authorList>
            <person name="Eisen J.A."/>
            <person name="Coyne R.S."/>
            <person name="Wu M."/>
            <person name="Wu D."/>
            <person name="Thiagarajan M."/>
            <person name="Wortman J.R."/>
            <person name="Badger J.H."/>
            <person name="Ren Q."/>
            <person name="Amedeo P."/>
            <person name="Jones K.M."/>
            <person name="Tallon L.J."/>
            <person name="Delcher A.L."/>
            <person name="Salzberg S.L."/>
            <person name="Silva J.C."/>
            <person name="Haas B.J."/>
            <person name="Majoros W.H."/>
            <person name="Farzad M."/>
            <person name="Carlton J.M."/>
            <person name="Smith R.K. Jr."/>
            <person name="Garg J."/>
            <person name="Pearlman R.E."/>
            <person name="Karrer K.M."/>
            <person name="Sun L."/>
            <person name="Manning G."/>
            <person name="Elde N.C."/>
            <person name="Turkewitz A.P."/>
            <person name="Asai D.J."/>
            <person name="Wilkes D.E."/>
            <person name="Wang Y."/>
            <person name="Cai H."/>
            <person name="Collins K."/>
            <person name="Stewart B.A."/>
            <person name="Lee S.R."/>
            <person name="Wilamowska K."/>
            <person name="Weinberg Z."/>
            <person name="Ruzzo W.L."/>
            <person name="Wloga D."/>
            <person name="Gaertig J."/>
            <person name="Frankel J."/>
            <person name="Tsao C.-C."/>
            <person name="Gorovsky M.A."/>
            <person name="Keeling P.J."/>
            <person name="Waller R.F."/>
            <person name="Patron N.J."/>
            <person name="Cherry J.M."/>
            <person name="Stover N.A."/>
            <person name="Krieger C.J."/>
            <person name="del Toro C."/>
            <person name="Ryder H.F."/>
            <person name="Williamson S.C."/>
            <person name="Barbeau R.A."/>
            <person name="Hamilton E.P."/>
            <person name="Orias E."/>
        </authorList>
    </citation>
    <scope>NUCLEOTIDE SEQUENCE [LARGE SCALE GENOMIC DNA]</scope>
    <source>
        <strain evidence="2">SB210</strain>
    </source>
</reference>
<dbReference type="KEGG" id="tet:TTHERM_00532870"/>
<dbReference type="GeneID" id="7830408"/>
<gene>
    <name evidence="1" type="ORF">TTHERM_00532870</name>
</gene>
<name>Q247Y2_TETTS</name>
<protein>
    <submittedName>
        <fullName evidence="1">Uncharacterized protein</fullName>
    </submittedName>
</protein>
<organism evidence="1 2">
    <name type="scientific">Tetrahymena thermophila (strain SB210)</name>
    <dbReference type="NCBI Taxonomy" id="312017"/>
    <lineage>
        <taxon>Eukaryota</taxon>
        <taxon>Sar</taxon>
        <taxon>Alveolata</taxon>
        <taxon>Ciliophora</taxon>
        <taxon>Intramacronucleata</taxon>
        <taxon>Oligohymenophorea</taxon>
        <taxon>Hymenostomatida</taxon>
        <taxon>Tetrahymenina</taxon>
        <taxon>Tetrahymenidae</taxon>
        <taxon>Tetrahymena</taxon>
    </lineage>
</organism>